<keyword evidence="3" id="KW-1003">Cell membrane</keyword>
<evidence type="ECO:0000313" key="11">
    <source>
        <dbReference type="EMBL" id="MPN54273.1"/>
    </source>
</evidence>
<evidence type="ECO:0000256" key="1">
    <source>
        <dbReference type="ARBA" id="ARBA00004651"/>
    </source>
</evidence>
<feature type="transmembrane region" description="Helical" evidence="9">
    <location>
        <begin position="12"/>
        <end position="31"/>
    </location>
</feature>
<evidence type="ECO:0000256" key="8">
    <source>
        <dbReference type="ARBA" id="ARBA00023136"/>
    </source>
</evidence>
<feature type="domain" description="Protein export membrane protein SecD/SecF C-terminal" evidence="10">
    <location>
        <begin position="1"/>
        <end position="65"/>
    </location>
</feature>
<keyword evidence="4 9" id="KW-0812">Transmembrane</keyword>
<evidence type="ECO:0000256" key="9">
    <source>
        <dbReference type="SAM" id="Phobius"/>
    </source>
</evidence>
<dbReference type="EMBL" id="VSSQ01122341">
    <property type="protein sequence ID" value="MPN54273.1"/>
    <property type="molecule type" value="Genomic_DNA"/>
</dbReference>
<dbReference type="InterPro" id="IPR048634">
    <property type="entry name" value="SecD_SecF_C"/>
</dbReference>
<evidence type="ECO:0000256" key="5">
    <source>
        <dbReference type="ARBA" id="ARBA00022927"/>
    </source>
</evidence>
<dbReference type="SUPFAM" id="SSF82866">
    <property type="entry name" value="Multidrug efflux transporter AcrB transmembrane domain"/>
    <property type="match status" value="1"/>
</dbReference>
<comment type="caution">
    <text evidence="11">The sequence shown here is derived from an EMBL/GenBank/DDBJ whole genome shotgun (WGS) entry which is preliminary data.</text>
</comment>
<sequence length="81" mass="8918">MNTSIRQSLGRTVNTTLTTLVTIVALYIMGVPSIREFSLPIIIGILAGLYSANLINGYVWAFLVERSIKHKKNANLKAKKA</sequence>
<dbReference type="GO" id="GO:0015031">
    <property type="term" value="P:protein transport"/>
    <property type="evidence" value="ECO:0007669"/>
    <property type="project" value="UniProtKB-KW"/>
</dbReference>
<dbReference type="InterPro" id="IPR022813">
    <property type="entry name" value="SecD/SecF_arch_bac"/>
</dbReference>
<protein>
    <recommendedName>
        <fullName evidence="10">Protein export membrane protein SecD/SecF C-terminal domain-containing protein</fullName>
    </recommendedName>
</protein>
<dbReference type="PANTHER" id="PTHR30081:SF8">
    <property type="entry name" value="PROTEIN TRANSLOCASE SUBUNIT SECF"/>
    <property type="match status" value="1"/>
</dbReference>
<comment type="subcellular location">
    <subcellularLocation>
        <location evidence="1">Cell membrane</location>
        <topology evidence="1">Multi-pass membrane protein</topology>
    </subcellularLocation>
</comment>
<evidence type="ECO:0000256" key="7">
    <source>
        <dbReference type="ARBA" id="ARBA00023010"/>
    </source>
</evidence>
<reference evidence="11" key="1">
    <citation type="submission" date="2019-08" db="EMBL/GenBank/DDBJ databases">
        <authorList>
            <person name="Kucharzyk K."/>
            <person name="Murdoch R.W."/>
            <person name="Higgins S."/>
            <person name="Loffler F."/>
        </authorList>
    </citation>
    <scope>NUCLEOTIDE SEQUENCE</scope>
</reference>
<dbReference type="Gene3D" id="1.20.1640.10">
    <property type="entry name" value="Multidrug efflux transporter AcrB transmembrane domain"/>
    <property type="match status" value="1"/>
</dbReference>
<feature type="transmembrane region" description="Helical" evidence="9">
    <location>
        <begin position="37"/>
        <end position="63"/>
    </location>
</feature>
<proteinExistence type="predicted"/>
<keyword evidence="5" id="KW-0653">Protein transport</keyword>
<evidence type="ECO:0000256" key="3">
    <source>
        <dbReference type="ARBA" id="ARBA00022475"/>
    </source>
</evidence>
<evidence type="ECO:0000259" key="10">
    <source>
        <dbReference type="Pfam" id="PF02355"/>
    </source>
</evidence>
<keyword evidence="6 9" id="KW-1133">Transmembrane helix</keyword>
<keyword evidence="7" id="KW-0811">Translocation</keyword>
<accession>A0A645J458</accession>
<gene>
    <name evidence="11" type="ORF">SDC9_201943</name>
</gene>
<name>A0A645J458_9ZZZZ</name>
<dbReference type="GO" id="GO:0005886">
    <property type="term" value="C:plasma membrane"/>
    <property type="evidence" value="ECO:0007669"/>
    <property type="project" value="UniProtKB-SubCell"/>
</dbReference>
<keyword evidence="8 9" id="KW-0472">Membrane</keyword>
<evidence type="ECO:0000256" key="4">
    <source>
        <dbReference type="ARBA" id="ARBA00022692"/>
    </source>
</evidence>
<organism evidence="11">
    <name type="scientific">bioreactor metagenome</name>
    <dbReference type="NCBI Taxonomy" id="1076179"/>
    <lineage>
        <taxon>unclassified sequences</taxon>
        <taxon>metagenomes</taxon>
        <taxon>ecological metagenomes</taxon>
    </lineage>
</organism>
<evidence type="ECO:0000256" key="6">
    <source>
        <dbReference type="ARBA" id="ARBA00022989"/>
    </source>
</evidence>
<evidence type="ECO:0000256" key="2">
    <source>
        <dbReference type="ARBA" id="ARBA00022448"/>
    </source>
</evidence>
<dbReference type="AlphaFoldDB" id="A0A645J458"/>
<dbReference type="PANTHER" id="PTHR30081">
    <property type="entry name" value="PROTEIN-EXPORT MEMBRANE PROTEIN SEC"/>
    <property type="match status" value="1"/>
</dbReference>
<keyword evidence="2" id="KW-0813">Transport</keyword>
<dbReference type="Pfam" id="PF02355">
    <property type="entry name" value="SecD_SecF_C"/>
    <property type="match status" value="1"/>
</dbReference>